<comment type="caution">
    <text evidence="2">The sequence shown here is derived from an EMBL/GenBank/DDBJ whole genome shotgun (WGS) entry which is preliminary data.</text>
</comment>
<dbReference type="Pfam" id="PF13519">
    <property type="entry name" value="VWA_2"/>
    <property type="match status" value="1"/>
</dbReference>
<keyword evidence="3" id="KW-1185">Reference proteome</keyword>
<dbReference type="SMART" id="SM00327">
    <property type="entry name" value="VWA"/>
    <property type="match status" value="1"/>
</dbReference>
<dbReference type="EMBL" id="JBAKAR010000008">
    <property type="protein sequence ID" value="MEL0613632.1"/>
    <property type="molecule type" value="Genomic_DNA"/>
</dbReference>
<evidence type="ECO:0000259" key="1">
    <source>
        <dbReference type="SMART" id="SM00327"/>
    </source>
</evidence>
<gene>
    <name evidence="2" type="ORF">V6242_10790</name>
</gene>
<feature type="domain" description="VWFA" evidence="1">
    <location>
        <begin position="358"/>
        <end position="521"/>
    </location>
</feature>
<sequence length="524" mass="58552">MIKQKIAPSGVFNQLNNQFIAVELVPEALLPTIFAHTSGGDLTARCESVASFRQGLLEGTTLMSPVPWLPDEVQSRVLGAIVQTGLPSYCYENEEVTDALIVDLFHALENKHSEVNTLLLPLIKNSEEQELRQIKLALEDKKIQPRNMKQLELSEDQKLKIHTKCESLAWLQAIPQLDSGIDLLPSIWKERVEVWQELKSVFDDLGVLSGLGYGLSKGFFQSHGWMNLVELHKVIKKLPSLQDVIRTMGRMKDCDGTPIVEQIAKQMSISFKYQYEVKTPWVPEEAKGITRSDSVSRMLPQEAVMLVHPILKKLWHARRAESALVSYAFEGTDIISEDREQQVEKPEDQAGLRQARNRGPMIICLDTSGSMAGTPENIAKALVLECLTVATKEKRACYIYLFGSQNEVQEIELNLTPEGLERMVTFLSMSFGGGTDAEGPLNLALKQSDKEDWEKADILLVSDGEFSLSAGLSRKINNRKEQRGLSVQGVLIGHHSSAMAKVCDPLHHFSKWIDLQLHSSATSI</sequence>
<dbReference type="Proteomes" id="UP001379949">
    <property type="component" value="Unassembled WGS sequence"/>
</dbReference>
<dbReference type="InterPro" id="IPR002035">
    <property type="entry name" value="VWF_A"/>
</dbReference>
<dbReference type="PANTHER" id="PTHR36846">
    <property type="entry name" value="PROTEIN VIAA"/>
    <property type="match status" value="1"/>
</dbReference>
<name>A0ABU9G9H1_9GAMM</name>
<dbReference type="RefSeq" id="WP_341567346.1">
    <property type="nucleotide sequence ID" value="NZ_JBAKAR010000008.1"/>
</dbReference>
<dbReference type="Gene3D" id="3.40.50.410">
    <property type="entry name" value="von Willebrand factor, type A domain"/>
    <property type="match status" value="1"/>
</dbReference>
<proteinExistence type="predicted"/>
<organism evidence="2 3">
    <name type="scientific">Marinomonas arenicola</name>
    <dbReference type="NCBI Taxonomy" id="569601"/>
    <lineage>
        <taxon>Bacteria</taxon>
        <taxon>Pseudomonadati</taxon>
        <taxon>Pseudomonadota</taxon>
        <taxon>Gammaproteobacteria</taxon>
        <taxon>Oceanospirillales</taxon>
        <taxon>Oceanospirillaceae</taxon>
        <taxon>Marinomonas</taxon>
    </lineage>
</organism>
<dbReference type="InterPro" id="IPR036465">
    <property type="entry name" value="vWFA_dom_sf"/>
</dbReference>
<protein>
    <submittedName>
        <fullName evidence="2">VWA domain-containing protein</fullName>
    </submittedName>
</protein>
<accession>A0ABU9G9H1</accession>
<dbReference type="SUPFAM" id="SSF53300">
    <property type="entry name" value="vWA-like"/>
    <property type="match status" value="1"/>
</dbReference>
<reference evidence="2 3" key="1">
    <citation type="submission" date="2024-02" db="EMBL/GenBank/DDBJ databases">
        <title>Bacteria isolated from the canopy kelp, Nereocystis luetkeana.</title>
        <authorList>
            <person name="Pfister C.A."/>
            <person name="Younker I.T."/>
            <person name="Light S.H."/>
        </authorList>
    </citation>
    <scope>NUCLEOTIDE SEQUENCE [LARGE SCALE GENOMIC DNA]</scope>
    <source>
        <strain evidence="2 3">TI.4.07</strain>
    </source>
</reference>
<evidence type="ECO:0000313" key="2">
    <source>
        <dbReference type="EMBL" id="MEL0613632.1"/>
    </source>
</evidence>
<evidence type="ECO:0000313" key="3">
    <source>
        <dbReference type="Proteomes" id="UP001379949"/>
    </source>
</evidence>
<dbReference type="PANTHER" id="PTHR36846:SF1">
    <property type="entry name" value="PROTEIN VIAA"/>
    <property type="match status" value="1"/>
</dbReference>